<dbReference type="InParanoid" id="A0A1M6E3C7"/>
<feature type="domain" description="RNA polymerase sigma factor 70 region 4 type 2" evidence="8">
    <location>
        <begin position="113"/>
        <end position="164"/>
    </location>
</feature>
<evidence type="ECO:0000259" key="7">
    <source>
        <dbReference type="Pfam" id="PF04542"/>
    </source>
</evidence>
<dbReference type="EMBL" id="FQYR01000002">
    <property type="protein sequence ID" value="SHI79889.1"/>
    <property type="molecule type" value="Genomic_DNA"/>
</dbReference>
<organism evidence="9 10">
    <name type="scientific">Rubritalea squalenifaciens DSM 18772</name>
    <dbReference type="NCBI Taxonomy" id="1123071"/>
    <lineage>
        <taxon>Bacteria</taxon>
        <taxon>Pseudomonadati</taxon>
        <taxon>Verrucomicrobiota</taxon>
        <taxon>Verrucomicrobiia</taxon>
        <taxon>Verrucomicrobiales</taxon>
        <taxon>Rubritaleaceae</taxon>
        <taxon>Rubritalea</taxon>
    </lineage>
</organism>
<dbReference type="RefSeq" id="WP_159434795.1">
    <property type="nucleotide sequence ID" value="NZ_FQYR01000002.1"/>
</dbReference>
<feature type="domain" description="RNA polymerase sigma-70 region 2" evidence="7">
    <location>
        <begin position="26"/>
        <end position="85"/>
    </location>
</feature>
<evidence type="ECO:0000259" key="8">
    <source>
        <dbReference type="Pfam" id="PF08281"/>
    </source>
</evidence>
<keyword evidence="4" id="KW-0238">DNA-binding</keyword>
<evidence type="ECO:0000256" key="3">
    <source>
        <dbReference type="ARBA" id="ARBA00023082"/>
    </source>
</evidence>
<keyword evidence="3" id="KW-0731">Sigma factor</keyword>
<evidence type="ECO:0000256" key="2">
    <source>
        <dbReference type="ARBA" id="ARBA00023015"/>
    </source>
</evidence>
<dbReference type="OrthoDB" id="193725at2"/>
<accession>A0A1M6E3C7</accession>
<feature type="region of interest" description="Disordered" evidence="6">
    <location>
        <begin position="84"/>
        <end position="105"/>
    </location>
</feature>
<dbReference type="InterPro" id="IPR013324">
    <property type="entry name" value="RNA_pol_sigma_r3/r4-like"/>
</dbReference>
<dbReference type="InterPro" id="IPR036388">
    <property type="entry name" value="WH-like_DNA-bd_sf"/>
</dbReference>
<dbReference type="InterPro" id="IPR007627">
    <property type="entry name" value="RNA_pol_sigma70_r2"/>
</dbReference>
<dbReference type="Gene3D" id="1.10.1740.10">
    <property type="match status" value="1"/>
</dbReference>
<keyword evidence="2" id="KW-0805">Transcription regulation</keyword>
<proteinExistence type="inferred from homology"/>
<dbReference type="NCBIfam" id="TIGR02937">
    <property type="entry name" value="sigma70-ECF"/>
    <property type="match status" value="1"/>
</dbReference>
<dbReference type="Pfam" id="PF08281">
    <property type="entry name" value="Sigma70_r4_2"/>
    <property type="match status" value="1"/>
</dbReference>
<comment type="similarity">
    <text evidence="1">Belongs to the sigma-70 factor family. ECF subfamily.</text>
</comment>
<evidence type="ECO:0000256" key="6">
    <source>
        <dbReference type="SAM" id="MobiDB-lite"/>
    </source>
</evidence>
<keyword evidence="5" id="KW-0804">Transcription</keyword>
<evidence type="ECO:0000313" key="10">
    <source>
        <dbReference type="Proteomes" id="UP000184510"/>
    </source>
</evidence>
<dbReference type="STRING" id="1123071.SAMN02745181_0917"/>
<name>A0A1M6E3C7_9BACT</name>
<dbReference type="InterPro" id="IPR013325">
    <property type="entry name" value="RNA_pol_sigma_r2"/>
</dbReference>
<evidence type="ECO:0000256" key="4">
    <source>
        <dbReference type="ARBA" id="ARBA00023125"/>
    </source>
</evidence>
<dbReference type="Gene3D" id="1.10.10.10">
    <property type="entry name" value="Winged helix-like DNA-binding domain superfamily/Winged helix DNA-binding domain"/>
    <property type="match status" value="1"/>
</dbReference>
<evidence type="ECO:0000256" key="1">
    <source>
        <dbReference type="ARBA" id="ARBA00010641"/>
    </source>
</evidence>
<evidence type="ECO:0000313" key="9">
    <source>
        <dbReference type="EMBL" id="SHI79889.1"/>
    </source>
</evidence>
<protein>
    <submittedName>
        <fullName evidence="9">RNA polymerase sigma-70 factor, ECF subfamily</fullName>
    </submittedName>
</protein>
<reference evidence="9 10" key="1">
    <citation type="submission" date="2016-11" db="EMBL/GenBank/DDBJ databases">
        <authorList>
            <person name="Jaros S."/>
            <person name="Januszkiewicz K."/>
            <person name="Wedrychowicz H."/>
        </authorList>
    </citation>
    <scope>NUCLEOTIDE SEQUENCE [LARGE SCALE GENOMIC DNA]</scope>
    <source>
        <strain evidence="9 10">DSM 18772</strain>
    </source>
</reference>
<dbReference type="Proteomes" id="UP000184510">
    <property type="component" value="Unassembled WGS sequence"/>
</dbReference>
<dbReference type="PANTHER" id="PTHR43133:SF8">
    <property type="entry name" value="RNA POLYMERASE SIGMA FACTOR HI_1459-RELATED"/>
    <property type="match status" value="1"/>
</dbReference>
<keyword evidence="10" id="KW-1185">Reference proteome</keyword>
<feature type="compositionally biased region" description="Acidic residues" evidence="6">
    <location>
        <begin position="89"/>
        <end position="102"/>
    </location>
</feature>
<dbReference type="InterPro" id="IPR013249">
    <property type="entry name" value="RNA_pol_sigma70_r4_t2"/>
</dbReference>
<dbReference type="SUPFAM" id="SSF88946">
    <property type="entry name" value="Sigma2 domain of RNA polymerase sigma factors"/>
    <property type="match status" value="1"/>
</dbReference>
<evidence type="ECO:0000256" key="5">
    <source>
        <dbReference type="ARBA" id="ARBA00023163"/>
    </source>
</evidence>
<sequence>MEPESDTVPVSPSDKAPIEDWFQNEESPLLRYAYTLVKRREVAEEVVQEAFMRLHQHWHEVDQPRPWLYRAVRNLSLNHLRKHKREDLTEREDESSEQDCPDDQASRMEVMVNVRMLMAEMKQDDRELLRLKYEENLSYAHISEKLNIGIGNVGYRLHNVLKTLGDSLRQAGIEGSKG</sequence>
<dbReference type="GO" id="GO:0006352">
    <property type="term" value="P:DNA-templated transcription initiation"/>
    <property type="evidence" value="ECO:0007669"/>
    <property type="project" value="InterPro"/>
</dbReference>
<dbReference type="Pfam" id="PF04542">
    <property type="entry name" value="Sigma70_r2"/>
    <property type="match status" value="1"/>
</dbReference>
<gene>
    <name evidence="9" type="ORF">SAMN02745181_0917</name>
</gene>
<dbReference type="SUPFAM" id="SSF88659">
    <property type="entry name" value="Sigma3 and sigma4 domains of RNA polymerase sigma factors"/>
    <property type="match status" value="1"/>
</dbReference>
<dbReference type="PANTHER" id="PTHR43133">
    <property type="entry name" value="RNA POLYMERASE ECF-TYPE SIGMA FACTO"/>
    <property type="match status" value="1"/>
</dbReference>
<dbReference type="AlphaFoldDB" id="A0A1M6E3C7"/>
<dbReference type="GO" id="GO:0003677">
    <property type="term" value="F:DNA binding"/>
    <property type="evidence" value="ECO:0007669"/>
    <property type="project" value="UniProtKB-KW"/>
</dbReference>
<dbReference type="GO" id="GO:0016987">
    <property type="term" value="F:sigma factor activity"/>
    <property type="evidence" value="ECO:0007669"/>
    <property type="project" value="UniProtKB-KW"/>
</dbReference>
<dbReference type="InterPro" id="IPR039425">
    <property type="entry name" value="RNA_pol_sigma-70-like"/>
</dbReference>
<dbReference type="InterPro" id="IPR014284">
    <property type="entry name" value="RNA_pol_sigma-70_dom"/>
</dbReference>